<comment type="caution">
    <text evidence="2">The sequence shown here is derived from an EMBL/GenBank/DDBJ whole genome shotgun (WGS) entry which is preliminary data.</text>
</comment>
<dbReference type="PANTHER" id="PTHR47592">
    <property type="entry name" value="PBF68 PROTEIN"/>
    <property type="match status" value="1"/>
</dbReference>
<sequence length="133" mass="14732">MGNEVRSKVVGTRSVKLNFTFGKKVTLVNVFHVPGMNMNLVSGDLLGKLGIKFVYESGKLILTLNGVFVGKGYSVEGMIKLCTTDNIINDISNSAYMLESVSLWYNRLAYSGISFMKRLIKYGLISCNINDFT</sequence>
<dbReference type="InterPro" id="IPR054722">
    <property type="entry name" value="PolX-like_BBD"/>
</dbReference>
<dbReference type="EMBL" id="JAMSHJ010000004">
    <property type="protein sequence ID" value="KAI5418724.1"/>
    <property type="molecule type" value="Genomic_DNA"/>
</dbReference>
<protein>
    <recommendedName>
        <fullName evidence="1">Retrovirus-related Pol polyprotein from transposon TNT 1-94-like beta-barrel domain-containing protein</fullName>
    </recommendedName>
</protein>
<feature type="non-terminal residue" evidence="2">
    <location>
        <position position="133"/>
    </location>
</feature>
<name>A0A9D4XCY4_PEA</name>
<feature type="domain" description="Retrovirus-related Pol polyprotein from transposon TNT 1-94-like beta-barrel" evidence="1">
    <location>
        <begin position="1"/>
        <end position="48"/>
    </location>
</feature>
<dbReference type="Proteomes" id="UP001058974">
    <property type="component" value="Chromosome 4"/>
</dbReference>
<dbReference type="AlphaFoldDB" id="A0A9D4XCY4"/>
<evidence type="ECO:0000313" key="2">
    <source>
        <dbReference type="EMBL" id="KAI5418724.1"/>
    </source>
</evidence>
<dbReference type="Pfam" id="PF22936">
    <property type="entry name" value="Pol_BBD"/>
    <property type="match status" value="1"/>
</dbReference>
<reference evidence="2 3" key="1">
    <citation type="journal article" date="2022" name="Nat. Genet.">
        <title>Improved pea reference genome and pan-genome highlight genomic features and evolutionary characteristics.</title>
        <authorList>
            <person name="Yang T."/>
            <person name="Liu R."/>
            <person name="Luo Y."/>
            <person name="Hu S."/>
            <person name="Wang D."/>
            <person name="Wang C."/>
            <person name="Pandey M.K."/>
            <person name="Ge S."/>
            <person name="Xu Q."/>
            <person name="Li N."/>
            <person name="Li G."/>
            <person name="Huang Y."/>
            <person name="Saxena R.K."/>
            <person name="Ji Y."/>
            <person name="Li M."/>
            <person name="Yan X."/>
            <person name="He Y."/>
            <person name="Liu Y."/>
            <person name="Wang X."/>
            <person name="Xiang C."/>
            <person name="Varshney R.K."/>
            <person name="Ding H."/>
            <person name="Gao S."/>
            <person name="Zong X."/>
        </authorList>
    </citation>
    <scope>NUCLEOTIDE SEQUENCE [LARGE SCALE GENOMIC DNA]</scope>
    <source>
        <strain evidence="2 3">cv. Zhongwan 6</strain>
    </source>
</reference>
<evidence type="ECO:0000313" key="3">
    <source>
        <dbReference type="Proteomes" id="UP001058974"/>
    </source>
</evidence>
<evidence type="ECO:0000259" key="1">
    <source>
        <dbReference type="Pfam" id="PF22936"/>
    </source>
</evidence>
<proteinExistence type="predicted"/>
<keyword evidence="3" id="KW-1185">Reference proteome</keyword>
<gene>
    <name evidence="2" type="ORF">KIW84_043089</name>
</gene>
<accession>A0A9D4XCY4</accession>
<dbReference type="Gramene" id="Psat04G0308900-T1">
    <property type="protein sequence ID" value="KAI5418724.1"/>
    <property type="gene ID" value="KIW84_043089"/>
</dbReference>
<organism evidence="2 3">
    <name type="scientific">Pisum sativum</name>
    <name type="common">Garden pea</name>
    <name type="synonym">Lathyrus oleraceus</name>
    <dbReference type="NCBI Taxonomy" id="3888"/>
    <lineage>
        <taxon>Eukaryota</taxon>
        <taxon>Viridiplantae</taxon>
        <taxon>Streptophyta</taxon>
        <taxon>Embryophyta</taxon>
        <taxon>Tracheophyta</taxon>
        <taxon>Spermatophyta</taxon>
        <taxon>Magnoliopsida</taxon>
        <taxon>eudicotyledons</taxon>
        <taxon>Gunneridae</taxon>
        <taxon>Pentapetalae</taxon>
        <taxon>rosids</taxon>
        <taxon>fabids</taxon>
        <taxon>Fabales</taxon>
        <taxon>Fabaceae</taxon>
        <taxon>Papilionoideae</taxon>
        <taxon>50 kb inversion clade</taxon>
        <taxon>NPAAA clade</taxon>
        <taxon>Hologalegina</taxon>
        <taxon>IRL clade</taxon>
        <taxon>Fabeae</taxon>
        <taxon>Lathyrus</taxon>
    </lineage>
</organism>